<dbReference type="Pfam" id="PF03832">
    <property type="entry name" value="WSK"/>
    <property type="match status" value="2"/>
</dbReference>
<evidence type="ECO:0000313" key="9">
    <source>
        <dbReference type="RefSeq" id="XP_018559200.1"/>
    </source>
</evidence>
<feature type="region of interest" description="Disordered" evidence="6">
    <location>
        <begin position="1083"/>
        <end position="1108"/>
    </location>
</feature>
<dbReference type="GO" id="GO:0005516">
    <property type="term" value="F:calmodulin binding"/>
    <property type="evidence" value="ECO:0007669"/>
    <property type="project" value="UniProtKB-KW"/>
</dbReference>
<feature type="region of interest" description="Disordered" evidence="6">
    <location>
        <begin position="669"/>
        <end position="703"/>
    </location>
</feature>
<dbReference type="InterPro" id="IPR001573">
    <property type="entry name" value="AKAP_WSK"/>
</dbReference>
<dbReference type="KEGG" id="lcf:108901998"/>
<dbReference type="PANTHER" id="PTHR23209:SF4">
    <property type="entry name" value="A-KINASE ANCHOR PROTEIN 12"/>
    <property type="match status" value="1"/>
</dbReference>
<gene>
    <name evidence="9" type="primary">akap12a</name>
</gene>
<feature type="region of interest" description="Disordered" evidence="6">
    <location>
        <begin position="276"/>
        <end position="630"/>
    </location>
</feature>
<name>A0AAJ7QLC0_LATCA</name>
<dbReference type="GO" id="GO:0090036">
    <property type="term" value="P:regulation of protein kinase C signaling"/>
    <property type="evidence" value="ECO:0007669"/>
    <property type="project" value="InterPro"/>
</dbReference>
<feature type="region of interest" description="Disordered" evidence="6">
    <location>
        <begin position="70"/>
        <end position="122"/>
    </location>
</feature>
<sequence length="2063" mass="226042">MGDAQSAQREGKKDAAAEEESVKVDDALPEQNIEDKPLKNNGQISEINGKADSSIAEVNGHCEDEITAEAILSPGEDVSETAKPLEEETPLENVEINEKESPDEVDTNEEVMTEMDAKQNDINESFRRFFSNIGLKLTVKRGSPEKAEIPTDVPDETNKEESNQAEDIEDMAKETNSDNAEQNIDLNAVQETYDNDSTTCPTLTDVTSEDVRENAEEKTTEVESDNVDTATPVDEHEKAQQDATVEEDVHPASPSSPEAEVVSPIKKFFTTGIFSGLRKKKKPTENETTEKELVDMGKKETVETTEQQDKEKEENELKEEILSADDGKSPPRDPTTITVNEPEITSSQEKVQASPLKRLLSGSSLKKHSKKQRGRKSSDAKLSDSGEHFSDQLMSSTESAENQKEESPAQPTVEPAGEEDGAWASFKKLVTPKKRMKKPSTNEETQIPASVEETKPSEGEQLSDQSTEEDKKRKDSSVSWEAVLCGSGRRRSRGRKTSDSEDETPQAENDNKKQESPLEGSNEVDEILASSPKQAGSPSEGDGGSTWKSLKKLVTPKRKAKDEEESKDNIQSDSEATQDDPSFSIKKLLPGRKKRKSAEKQDQVSSDEADKDVVSGDEDSETPAVVPLSEFDTVETGVHVKTQADVECHVPKEADYELQQDLIDQMAEQVPPCDSQETEAKVQNKEDTLEIEAPTAPVSNEEPEDLTDLISKHQQLSDIPEEGVITETMATPASVTEEAARDDTIAEDLIEITSEAITAPEPVDITLADETEMISAVSQLSESSKTSGNTTPVPVEYDVKDTEAVLYQVVETISISPKAIPVCSDEVSSERIAGSVSHQILETFEKEEPTILEMHRRSDVTVINTGLNVEEMDIINKLAATVQTESITEVKEAISTEIVSKVPTEEFDTAKTDVDEVHEVSVSYPEESIKEIQSTDERQNLLESQSEVIEVVSLDTSPEGDEIVADEGSLVGANQDEKEPLDIDSQEAESATTIAEESQDACVEQEVQTLTEKEDQVLQNITDQVQVEDKDQPPVEVEKLQELPAVQAVTLDSEDSSVQLLEKEVISEEIPAAETVIDKAKEETEALTEGNVEAEEENELQADAAKIEHVEEPEVLEAKLDSEEAGVQLSQEEVPSEDIPAAETVTDETKQTTENLSVEPENKELKIDTPSIDHHQVAEVLEAVQVPTLDSEEDSVQSLEKEVISEATLEEETVTDAPKEETEPPTEVSEPVDASETDHVQEVEVSEAAQEAKLESEEDNVQSLEKEVISEEIPPAGPVTGELPQATEGSVEPEEKLLVEDAKAEDVQEQEVLPSDVNDIVAETETEVEASIPAQVVTESVEEGSIQELEEQILSEDVPKPPSVTEETENKVVAEESTPQDVQVRQEDQIPEVVDELQTLTAVHVSSVNEEESSVQVREKTEVTPAPCVDDAAVIDEPTHELQLSAVQANVEVEKESELPGAETKSAAVEHAIVAEVTTCYLKDVSAAIPDVLIEKTSDVHEPLIDSVANEQDFKRTIETATALVKDDVTETAEEGSAVMMINVPSVQFENNHRIQVQVVDVEIRSAEPIVDTVLEVGVTETKEVIDVCHETVKVVDMLSATSETEENLIHEENKVTIQEVIHHVKETLPETVPESEVDNLEQEVIKQPAAVTEASEIAEVSVVEDQKVMEDSTGTSMERQDEAHAIISDDSVTEQQVFKDLTQAPDIPGGEDALIHDHKEDLEEPKVELEKAEADVTTEEVKLPSGELAVKKINEEAEISQIAQSQIVTPSNTGLVVPQNTGIISSIGNVESPSSLSLEFKLNIQFGQAKAPASPPPTTERIEPVKKTDMSEVGIQAVEPKEKTNPTQSAESQKQAELTEVAVQATEITEPEPAKPDSTETAVIMNQPVLLDVDMQAVETVEPVEQIKSTEKVTPNVQATETVQTVRQTEKREVFLSQPVLSEACDPETKAEEPVRQTEEENEQDVWMDAEEDIYAQDETGVSLPEVQEPLEHQAESEQEEKAVFEQETEIAPNAKPEEEGGQQEMIKTEGTCEIESEGEDFAVALEHPETATASVTTMEWD</sequence>
<feature type="compositionally biased region" description="Acidic residues" evidence="6">
    <location>
        <begin position="605"/>
        <end position="621"/>
    </location>
</feature>
<feature type="region of interest" description="Disordered" evidence="6">
    <location>
        <begin position="137"/>
        <end position="263"/>
    </location>
</feature>
<evidence type="ECO:0000256" key="3">
    <source>
        <dbReference type="ARBA" id="ARBA00022860"/>
    </source>
</evidence>
<evidence type="ECO:0000256" key="6">
    <source>
        <dbReference type="SAM" id="MobiDB-lite"/>
    </source>
</evidence>
<dbReference type="GO" id="GO:0010739">
    <property type="term" value="P:positive regulation of protein kinase A signaling"/>
    <property type="evidence" value="ECO:0007669"/>
    <property type="project" value="InterPro"/>
</dbReference>
<keyword evidence="4" id="KW-0472">Membrane</keyword>
<dbReference type="GeneID" id="108901998"/>
<dbReference type="PROSITE" id="PS51893">
    <property type="entry name" value="AKAP_CAM_BD"/>
    <property type="match status" value="2"/>
</dbReference>
<feature type="compositionally biased region" description="Polar residues" evidence="6">
    <location>
        <begin position="177"/>
        <end position="206"/>
    </location>
</feature>
<proteinExistence type="predicted"/>
<dbReference type="GO" id="GO:0016020">
    <property type="term" value="C:membrane"/>
    <property type="evidence" value="ECO:0007669"/>
    <property type="project" value="UniProtKB-SubCell"/>
</dbReference>
<feature type="compositionally biased region" description="Basic and acidic residues" evidence="6">
    <location>
        <begin position="678"/>
        <end position="688"/>
    </location>
</feature>
<feature type="compositionally biased region" description="Basic residues" evidence="6">
    <location>
        <begin position="365"/>
        <end position="375"/>
    </location>
</feature>
<accession>A0AAJ7QLC0</accession>
<evidence type="ECO:0000313" key="8">
    <source>
        <dbReference type="Proteomes" id="UP000694890"/>
    </source>
</evidence>
<evidence type="ECO:0000256" key="4">
    <source>
        <dbReference type="ARBA" id="ARBA00023136"/>
    </source>
</evidence>
<feature type="compositionally biased region" description="Low complexity" evidence="6">
    <location>
        <begin position="354"/>
        <end position="364"/>
    </location>
</feature>
<dbReference type="CTD" id="101885554"/>
<feature type="compositionally biased region" description="Basic residues" evidence="6">
    <location>
        <begin position="549"/>
        <end position="559"/>
    </location>
</feature>
<feature type="compositionally biased region" description="Basic and acidic residues" evidence="6">
    <location>
        <begin position="560"/>
        <end position="570"/>
    </location>
</feature>
<feature type="compositionally biased region" description="Basic and acidic residues" evidence="6">
    <location>
        <begin position="1948"/>
        <end position="1960"/>
    </location>
</feature>
<protein>
    <submittedName>
        <fullName evidence="9">A-kinase anchor protein 12</fullName>
    </submittedName>
</protein>
<feature type="compositionally biased region" description="Basic and acidic residues" evidence="6">
    <location>
        <begin position="1991"/>
        <end position="2006"/>
    </location>
</feature>
<feature type="region of interest" description="Disordered" evidence="6">
    <location>
        <begin position="1123"/>
        <end position="1171"/>
    </location>
</feature>
<feature type="region of interest" description="Disordered" evidence="6">
    <location>
        <begin position="1"/>
        <end position="52"/>
    </location>
</feature>
<dbReference type="PANTHER" id="PTHR23209">
    <property type="entry name" value="A-KINASE ANCHOR PROTEIN 12"/>
    <property type="match status" value="1"/>
</dbReference>
<feature type="compositionally biased region" description="Polar residues" evidence="6">
    <location>
        <begin position="1846"/>
        <end position="1857"/>
    </location>
</feature>
<dbReference type="GO" id="GO:0051018">
    <property type="term" value="F:protein kinase A binding"/>
    <property type="evidence" value="ECO:0007669"/>
    <property type="project" value="InterPro"/>
</dbReference>
<feature type="compositionally biased region" description="Basic and acidic residues" evidence="6">
    <location>
        <begin position="376"/>
        <end position="390"/>
    </location>
</feature>
<feature type="compositionally biased region" description="Basic and acidic residues" evidence="6">
    <location>
        <begin position="9"/>
        <end position="26"/>
    </location>
</feature>
<dbReference type="GO" id="GO:0005737">
    <property type="term" value="C:cytoplasm"/>
    <property type="evidence" value="ECO:0007669"/>
    <property type="project" value="TreeGrafter"/>
</dbReference>
<feature type="compositionally biased region" description="Polar residues" evidence="6">
    <location>
        <begin position="571"/>
        <end position="581"/>
    </location>
</feature>
<organism evidence="8 9">
    <name type="scientific">Lates calcarifer</name>
    <name type="common">Barramundi</name>
    <name type="synonym">Holocentrus calcarifer</name>
    <dbReference type="NCBI Taxonomy" id="8187"/>
    <lineage>
        <taxon>Eukaryota</taxon>
        <taxon>Metazoa</taxon>
        <taxon>Chordata</taxon>
        <taxon>Craniata</taxon>
        <taxon>Vertebrata</taxon>
        <taxon>Euteleostomi</taxon>
        <taxon>Actinopterygii</taxon>
        <taxon>Neopterygii</taxon>
        <taxon>Teleostei</taxon>
        <taxon>Neoteleostei</taxon>
        <taxon>Acanthomorphata</taxon>
        <taxon>Carangaria</taxon>
        <taxon>Carangaria incertae sedis</taxon>
        <taxon>Centropomidae</taxon>
        <taxon>Lates</taxon>
    </lineage>
</organism>
<evidence type="ECO:0000256" key="1">
    <source>
        <dbReference type="ARBA" id="ARBA00004635"/>
    </source>
</evidence>
<feature type="region of interest" description="Disordered" evidence="6">
    <location>
        <begin position="1185"/>
        <end position="1293"/>
    </location>
</feature>
<dbReference type="Proteomes" id="UP000694890">
    <property type="component" value="Linkage group LG19"/>
</dbReference>
<feature type="region of interest" description="Disordered" evidence="6">
    <location>
        <begin position="1838"/>
        <end position="1858"/>
    </location>
</feature>
<feature type="region of interest" description="Disordered" evidence="6">
    <location>
        <begin position="1946"/>
        <end position="1965"/>
    </location>
</feature>
<evidence type="ECO:0000256" key="5">
    <source>
        <dbReference type="ARBA" id="ARBA00023288"/>
    </source>
</evidence>
<evidence type="ECO:0000259" key="7">
    <source>
        <dbReference type="PROSITE" id="PS51893"/>
    </source>
</evidence>
<dbReference type="RefSeq" id="XP_018559200.1">
    <property type="nucleotide sequence ID" value="XM_018703684.1"/>
</dbReference>
<feature type="region of interest" description="Disordered" evidence="6">
    <location>
        <begin position="1991"/>
        <end position="2027"/>
    </location>
</feature>
<dbReference type="InterPro" id="IPR028540">
    <property type="entry name" value="AKAP12"/>
</dbReference>
<dbReference type="GO" id="GO:0007165">
    <property type="term" value="P:signal transduction"/>
    <property type="evidence" value="ECO:0007669"/>
    <property type="project" value="TreeGrafter"/>
</dbReference>
<comment type="subcellular location">
    <subcellularLocation>
        <location evidence="1">Membrane</location>
        <topology evidence="1">Lipid-anchor</topology>
    </subcellularLocation>
</comment>
<keyword evidence="3" id="KW-0112">Calmodulin-binding</keyword>
<feature type="compositionally biased region" description="Polar residues" evidence="6">
    <location>
        <begin position="335"/>
        <end position="351"/>
    </location>
</feature>
<keyword evidence="2" id="KW-0597">Phosphoprotein</keyword>
<evidence type="ECO:0000256" key="2">
    <source>
        <dbReference type="ARBA" id="ARBA00022553"/>
    </source>
</evidence>
<feature type="compositionally biased region" description="Basic and acidic residues" evidence="6">
    <location>
        <begin position="283"/>
        <end position="331"/>
    </location>
</feature>
<keyword evidence="5" id="KW-0449">Lipoprotein</keyword>
<reference evidence="9" key="1">
    <citation type="submission" date="2025-08" db="UniProtKB">
        <authorList>
            <consortium name="RefSeq"/>
        </authorList>
    </citation>
    <scope>IDENTIFICATION</scope>
    <source>
        <tissue evidence="9">Brain</tissue>
    </source>
</reference>
<feature type="domain" description="A kinase-anchoring proteins AKAP-5 and AKAP-12 calmodulin (CaM)-binding" evidence="7">
    <location>
        <begin position="420"/>
        <end position="440"/>
    </location>
</feature>
<feature type="compositionally biased region" description="Low complexity" evidence="6">
    <location>
        <begin position="251"/>
        <end position="263"/>
    </location>
</feature>
<feature type="compositionally biased region" description="Basic and acidic residues" evidence="6">
    <location>
        <begin position="1160"/>
        <end position="1171"/>
    </location>
</feature>
<feature type="compositionally biased region" description="Basic and acidic residues" evidence="6">
    <location>
        <begin position="209"/>
        <end position="221"/>
    </location>
</feature>
<feature type="domain" description="A kinase-anchoring proteins AKAP-5 and AKAP-12 calmodulin (CaM)-binding" evidence="7">
    <location>
        <begin position="544"/>
        <end position="564"/>
    </location>
</feature>
<feature type="compositionally biased region" description="Acidic residues" evidence="6">
    <location>
        <begin position="103"/>
        <end position="113"/>
    </location>
</feature>